<comment type="caution">
    <text evidence="1">The sequence shown here is derived from an EMBL/GenBank/DDBJ whole genome shotgun (WGS) entry which is preliminary data.</text>
</comment>
<evidence type="ECO:0000313" key="1">
    <source>
        <dbReference type="EMBL" id="KAK9906260.1"/>
    </source>
</evidence>
<dbReference type="EMBL" id="JBEDUW010000068">
    <property type="protein sequence ID" value="KAK9906260.1"/>
    <property type="molecule type" value="Genomic_DNA"/>
</dbReference>
<gene>
    <name evidence="1" type="ORF">M0R45_002655</name>
</gene>
<organism evidence="1 2">
    <name type="scientific">Rubus argutus</name>
    <name type="common">Southern blackberry</name>
    <dbReference type="NCBI Taxonomy" id="59490"/>
    <lineage>
        <taxon>Eukaryota</taxon>
        <taxon>Viridiplantae</taxon>
        <taxon>Streptophyta</taxon>
        <taxon>Embryophyta</taxon>
        <taxon>Tracheophyta</taxon>
        <taxon>Spermatophyta</taxon>
        <taxon>Magnoliopsida</taxon>
        <taxon>eudicotyledons</taxon>
        <taxon>Gunneridae</taxon>
        <taxon>Pentapetalae</taxon>
        <taxon>rosids</taxon>
        <taxon>fabids</taxon>
        <taxon>Rosales</taxon>
        <taxon>Rosaceae</taxon>
        <taxon>Rosoideae</taxon>
        <taxon>Rosoideae incertae sedis</taxon>
        <taxon>Rubus</taxon>
    </lineage>
</organism>
<evidence type="ECO:0000313" key="2">
    <source>
        <dbReference type="Proteomes" id="UP001457282"/>
    </source>
</evidence>
<keyword evidence="2" id="KW-1185">Reference proteome</keyword>
<dbReference type="Proteomes" id="UP001457282">
    <property type="component" value="Unassembled WGS sequence"/>
</dbReference>
<reference evidence="1 2" key="1">
    <citation type="journal article" date="2023" name="G3 (Bethesda)">
        <title>A chromosome-length genome assembly and annotation of blackberry (Rubus argutus, cv. 'Hillquist').</title>
        <authorList>
            <person name="Bruna T."/>
            <person name="Aryal R."/>
            <person name="Dudchenko O."/>
            <person name="Sargent D.J."/>
            <person name="Mead D."/>
            <person name="Buti M."/>
            <person name="Cavallini A."/>
            <person name="Hytonen T."/>
            <person name="Andres J."/>
            <person name="Pham M."/>
            <person name="Weisz D."/>
            <person name="Mascagni F."/>
            <person name="Usai G."/>
            <person name="Natali L."/>
            <person name="Bassil N."/>
            <person name="Fernandez G.E."/>
            <person name="Lomsadze A."/>
            <person name="Armour M."/>
            <person name="Olukolu B."/>
            <person name="Poorten T."/>
            <person name="Britton C."/>
            <person name="Davik J."/>
            <person name="Ashrafi H."/>
            <person name="Aiden E.L."/>
            <person name="Borodovsky M."/>
            <person name="Worthington M."/>
        </authorList>
    </citation>
    <scope>NUCLEOTIDE SEQUENCE [LARGE SCALE GENOMIC DNA]</scope>
    <source>
        <strain evidence="1">PI 553951</strain>
    </source>
</reference>
<sequence length="68" mass="7224">MTWIQRRPVSSELHGEAGFMAAMKKTVLSGAEHGLCDCSGGIRAQGRLGLRKAANDEFAGETMVGCID</sequence>
<dbReference type="AlphaFoldDB" id="A0AAW1VRR3"/>
<proteinExistence type="predicted"/>
<name>A0AAW1VRR3_RUBAR</name>
<accession>A0AAW1VRR3</accession>
<protein>
    <submittedName>
        <fullName evidence="1">Uncharacterized protein</fullName>
    </submittedName>
</protein>